<protein>
    <submittedName>
        <fullName evidence="1">Uncharacterized protein</fullName>
    </submittedName>
</protein>
<dbReference type="AlphaFoldDB" id="A0AAV1VMA8"/>
<sequence length="58" mass="6634">MHATHARALKPYCSTHVRTVDQKSHEWRNVFFSCWQHPVAESNCIVSDPTVLSVVGRL</sequence>
<accession>A0AAV1VMA8</accession>
<dbReference type="Proteomes" id="UP001162060">
    <property type="component" value="Unassembled WGS sequence"/>
</dbReference>
<organism evidence="1 2">
    <name type="scientific">Peronospora matthiolae</name>
    <dbReference type="NCBI Taxonomy" id="2874970"/>
    <lineage>
        <taxon>Eukaryota</taxon>
        <taxon>Sar</taxon>
        <taxon>Stramenopiles</taxon>
        <taxon>Oomycota</taxon>
        <taxon>Peronosporomycetes</taxon>
        <taxon>Peronosporales</taxon>
        <taxon>Peronosporaceae</taxon>
        <taxon>Peronospora</taxon>
    </lineage>
</organism>
<proteinExistence type="predicted"/>
<reference evidence="1" key="1">
    <citation type="submission" date="2024-01" db="EMBL/GenBank/DDBJ databases">
        <authorList>
            <person name="Webb A."/>
        </authorList>
    </citation>
    <scope>NUCLEOTIDE SEQUENCE</scope>
    <source>
        <strain evidence="1">Pm1</strain>
    </source>
</reference>
<name>A0AAV1VMA8_9STRA</name>
<gene>
    <name evidence="1" type="ORF">PM001_LOCUS32594</name>
</gene>
<evidence type="ECO:0000313" key="2">
    <source>
        <dbReference type="Proteomes" id="UP001162060"/>
    </source>
</evidence>
<comment type="caution">
    <text evidence="1">The sequence shown here is derived from an EMBL/GenBank/DDBJ whole genome shotgun (WGS) entry which is preliminary data.</text>
</comment>
<dbReference type="EMBL" id="CAKLBY020000378">
    <property type="protein sequence ID" value="CAK7947444.1"/>
    <property type="molecule type" value="Genomic_DNA"/>
</dbReference>
<evidence type="ECO:0000313" key="1">
    <source>
        <dbReference type="EMBL" id="CAK7947444.1"/>
    </source>
</evidence>